<dbReference type="AlphaFoldDB" id="A0AAU8AIF5"/>
<gene>
    <name evidence="2" type="ORF">PVT71_05135</name>
</gene>
<evidence type="ECO:0000313" key="2">
    <source>
        <dbReference type="EMBL" id="XCC94604.1"/>
    </source>
</evidence>
<name>A0AAU8AIF5_9RHOB</name>
<evidence type="ECO:0000259" key="1">
    <source>
        <dbReference type="Pfam" id="PF13403"/>
    </source>
</evidence>
<dbReference type="InterPro" id="IPR028992">
    <property type="entry name" value="Hedgehog/Intein_dom"/>
</dbReference>
<dbReference type="InterPro" id="IPR036844">
    <property type="entry name" value="Hint_dom_sf"/>
</dbReference>
<sequence>MTTALFGTFVVSWSQTRTDGLKAAPASSLQVGASWAWFGDIVRVDGLSGPYGFDQRDGEAACPRRAARLVRDLLGAALAAPSAKTGAGSAVRHPPEDSSFVVSDGRQAYTVTRIEVAESPRPLLMFHGAVPPRGRELRVVQSSLGPGPGAAMRPDEGGVICFAAGTRILTPRGAVAVETLREGDLVQTKDDGAQPVHWVGSRRMSGARLHVLPELRPVRIRAGAFGIERPDDEFLVSPEHRMLIRGDVARALFGTDEVLVAAKQLVNGSTICRDLRVREVTYVHLLLPRHGIVFANGVETESFHPANTALSSLSEGDRTRLLALLPGIDLRPMGYGGHARRNLTAREAAVYMQQAA</sequence>
<reference evidence="2" key="1">
    <citation type="submission" date="2023-02" db="EMBL/GenBank/DDBJ databases">
        <title>Description and genomic characterization of Salipiger bruguierae sp. nov., isolated from the sediment of mangrove plant Bruguiera sexangula.</title>
        <authorList>
            <person name="Long M."/>
        </authorList>
    </citation>
    <scope>NUCLEOTIDE SEQUENCE</scope>
    <source>
        <strain evidence="2">H15</strain>
    </source>
</reference>
<dbReference type="Gene3D" id="2.170.16.10">
    <property type="entry name" value="Hedgehog/Intein (Hint) domain"/>
    <property type="match status" value="1"/>
</dbReference>
<proteinExistence type="predicted"/>
<dbReference type="SUPFAM" id="SSF51294">
    <property type="entry name" value="Hedgehog/intein (Hint) domain"/>
    <property type="match status" value="1"/>
</dbReference>
<dbReference type="Pfam" id="PF13403">
    <property type="entry name" value="Hint_2"/>
    <property type="match status" value="1"/>
</dbReference>
<organism evidence="2">
    <name type="scientific">Alloyangia sp. H15</name>
    <dbReference type="NCBI Taxonomy" id="3029062"/>
    <lineage>
        <taxon>Bacteria</taxon>
        <taxon>Pseudomonadati</taxon>
        <taxon>Pseudomonadota</taxon>
        <taxon>Alphaproteobacteria</taxon>
        <taxon>Rhodobacterales</taxon>
        <taxon>Roseobacteraceae</taxon>
        <taxon>Alloyangia</taxon>
    </lineage>
</organism>
<protein>
    <submittedName>
        <fullName evidence="2">Hint domain-containing protein</fullName>
    </submittedName>
</protein>
<dbReference type="EMBL" id="CP123384">
    <property type="protein sequence ID" value="XCC94604.1"/>
    <property type="molecule type" value="Genomic_DNA"/>
</dbReference>
<feature type="domain" description="Hedgehog/Intein (Hint)" evidence="1">
    <location>
        <begin position="160"/>
        <end position="306"/>
    </location>
</feature>
<accession>A0AAU8AIF5</accession>